<dbReference type="GO" id="GO:0003677">
    <property type="term" value="F:DNA binding"/>
    <property type="evidence" value="ECO:0007669"/>
    <property type="project" value="InterPro"/>
</dbReference>
<name>A0AA37UG53_9MICO</name>
<dbReference type="SUPFAM" id="SSF47413">
    <property type="entry name" value="lambda repressor-like DNA-binding domains"/>
    <property type="match status" value="1"/>
</dbReference>
<gene>
    <name evidence="2" type="ORF">GCM10025874_14610</name>
</gene>
<proteinExistence type="predicted"/>
<dbReference type="EMBL" id="BSUL01000001">
    <property type="protein sequence ID" value="GMA28208.1"/>
    <property type="molecule type" value="Genomic_DNA"/>
</dbReference>
<evidence type="ECO:0000313" key="2">
    <source>
        <dbReference type="EMBL" id="GMA28208.1"/>
    </source>
</evidence>
<comment type="caution">
    <text evidence="2">The sequence shown here is derived from an EMBL/GenBank/DDBJ whole genome shotgun (WGS) entry which is preliminary data.</text>
</comment>
<dbReference type="Pfam" id="PF13560">
    <property type="entry name" value="HTH_31"/>
    <property type="match status" value="1"/>
</dbReference>
<dbReference type="InterPro" id="IPR010982">
    <property type="entry name" value="Lambda_DNA-bd_dom_sf"/>
</dbReference>
<dbReference type="Proteomes" id="UP001157160">
    <property type="component" value="Unassembled WGS sequence"/>
</dbReference>
<protein>
    <submittedName>
        <fullName evidence="2">Uncharacterized protein</fullName>
    </submittedName>
</protein>
<evidence type="ECO:0000256" key="1">
    <source>
        <dbReference type="SAM" id="MobiDB-lite"/>
    </source>
</evidence>
<reference evidence="2 3" key="1">
    <citation type="journal article" date="2014" name="Int. J. Syst. Evol. Microbiol.">
        <title>Complete genome sequence of Corynebacterium casei LMG S-19264T (=DSM 44701T), isolated from a smear-ripened cheese.</title>
        <authorList>
            <consortium name="US DOE Joint Genome Institute (JGI-PGF)"/>
            <person name="Walter F."/>
            <person name="Albersmeier A."/>
            <person name="Kalinowski J."/>
            <person name="Ruckert C."/>
        </authorList>
    </citation>
    <scope>NUCLEOTIDE SEQUENCE [LARGE SCALE GENOMIC DNA]</scope>
    <source>
        <strain evidence="2 3">NBRC 112289</strain>
    </source>
</reference>
<dbReference type="RefSeq" id="WP_284231555.1">
    <property type="nucleotide sequence ID" value="NZ_BSUL01000001.1"/>
</dbReference>
<evidence type="ECO:0000313" key="3">
    <source>
        <dbReference type="Proteomes" id="UP001157160"/>
    </source>
</evidence>
<organism evidence="2 3">
    <name type="scientific">Arenivirga flava</name>
    <dbReference type="NCBI Taxonomy" id="1930060"/>
    <lineage>
        <taxon>Bacteria</taxon>
        <taxon>Bacillati</taxon>
        <taxon>Actinomycetota</taxon>
        <taxon>Actinomycetes</taxon>
        <taxon>Micrococcales</taxon>
        <taxon>Microbacteriaceae</taxon>
        <taxon>Arenivirga</taxon>
    </lineage>
</organism>
<feature type="region of interest" description="Disordered" evidence="1">
    <location>
        <begin position="66"/>
        <end position="88"/>
    </location>
</feature>
<dbReference type="AlphaFoldDB" id="A0AA37UG53"/>
<accession>A0AA37UG53</accession>
<sequence>MSDGEHAGVLLRTLRLQARMSPEEVAAGAETSVAYLLAVEEGSLPASRPFVRHVADVIAGKLLAAEPRARPSRPLRGGSSSEDRAEPA</sequence>
<keyword evidence="3" id="KW-1185">Reference proteome</keyword>